<evidence type="ECO:0000256" key="1">
    <source>
        <dbReference type="SAM" id="MobiDB-lite"/>
    </source>
</evidence>
<organism evidence="2 3">
    <name type="scientific">Kribbella ginsengisoli</name>
    <dbReference type="NCBI Taxonomy" id="363865"/>
    <lineage>
        <taxon>Bacteria</taxon>
        <taxon>Bacillati</taxon>
        <taxon>Actinomycetota</taxon>
        <taxon>Actinomycetes</taxon>
        <taxon>Propionibacteriales</taxon>
        <taxon>Kribbellaceae</taxon>
        <taxon>Kribbella</taxon>
    </lineage>
</organism>
<feature type="compositionally biased region" description="Polar residues" evidence="1">
    <location>
        <begin position="10"/>
        <end position="33"/>
    </location>
</feature>
<keyword evidence="3" id="KW-1185">Reference proteome</keyword>
<comment type="caution">
    <text evidence="2">The sequence shown here is derived from an EMBL/GenBank/DDBJ whole genome shotgun (WGS) entry which is preliminary data.</text>
</comment>
<accession>A0ABP6YP56</accession>
<evidence type="ECO:0000313" key="2">
    <source>
        <dbReference type="EMBL" id="GAA3586659.1"/>
    </source>
</evidence>
<feature type="compositionally biased region" description="Polar residues" evidence="1">
    <location>
        <begin position="71"/>
        <end position="83"/>
    </location>
</feature>
<feature type="region of interest" description="Disordered" evidence="1">
    <location>
        <begin position="71"/>
        <end position="109"/>
    </location>
</feature>
<evidence type="ECO:0000313" key="3">
    <source>
        <dbReference type="Proteomes" id="UP001501222"/>
    </source>
</evidence>
<protein>
    <submittedName>
        <fullName evidence="2">Uncharacterized protein</fullName>
    </submittedName>
</protein>
<name>A0ABP6YP56_9ACTN</name>
<reference evidence="3" key="1">
    <citation type="journal article" date="2019" name="Int. J. Syst. Evol. Microbiol.">
        <title>The Global Catalogue of Microorganisms (GCM) 10K type strain sequencing project: providing services to taxonomists for standard genome sequencing and annotation.</title>
        <authorList>
            <consortium name="The Broad Institute Genomics Platform"/>
            <consortium name="The Broad Institute Genome Sequencing Center for Infectious Disease"/>
            <person name="Wu L."/>
            <person name="Ma J."/>
        </authorList>
    </citation>
    <scope>NUCLEOTIDE SEQUENCE [LARGE SCALE GENOMIC DNA]</scope>
    <source>
        <strain evidence="3">JCM 16928</strain>
    </source>
</reference>
<feature type="compositionally biased region" description="Low complexity" evidence="1">
    <location>
        <begin position="40"/>
        <end position="50"/>
    </location>
</feature>
<dbReference type="EMBL" id="BAABAA010000012">
    <property type="protein sequence ID" value="GAA3586659.1"/>
    <property type="molecule type" value="Genomic_DNA"/>
</dbReference>
<sequence>MSDRARASGTYPSSSTARWTRSTISSVAGSPFSTRDTEATETPAARATPAIVGRLTQPPVIVLVIVYSADSKTPSEAPSTPDHQSPGLYSGQPPPPAIRDASSALCYVN</sequence>
<proteinExistence type="predicted"/>
<dbReference type="Proteomes" id="UP001501222">
    <property type="component" value="Unassembled WGS sequence"/>
</dbReference>
<feature type="region of interest" description="Disordered" evidence="1">
    <location>
        <begin position="1"/>
        <end position="52"/>
    </location>
</feature>
<gene>
    <name evidence="2" type="ORF">GCM10022235_66790</name>
</gene>